<dbReference type="SUPFAM" id="SSF53098">
    <property type="entry name" value="Ribonuclease H-like"/>
    <property type="match status" value="1"/>
</dbReference>
<keyword evidence="6" id="KW-0229">DNA integration</keyword>
<dbReference type="Gene3D" id="3.30.420.10">
    <property type="entry name" value="Ribonuclease H-like superfamily/Ribonuclease H"/>
    <property type="match status" value="1"/>
</dbReference>
<evidence type="ECO:0000256" key="1">
    <source>
        <dbReference type="ARBA" id="ARBA00022722"/>
    </source>
</evidence>
<keyword evidence="8" id="KW-0808">Transferase</keyword>
<dbReference type="GO" id="GO:0004519">
    <property type="term" value="F:endonuclease activity"/>
    <property type="evidence" value="ECO:0007669"/>
    <property type="project" value="UniProtKB-KW"/>
</dbReference>
<evidence type="ECO:0000313" key="11">
    <source>
        <dbReference type="EMBL" id="MCI26599.1"/>
    </source>
</evidence>
<dbReference type="PROSITE" id="PS50994">
    <property type="entry name" value="INTEGRASE"/>
    <property type="match status" value="1"/>
</dbReference>
<dbReference type="InterPro" id="IPR039537">
    <property type="entry name" value="Retrotran_Ty1/copia-like"/>
</dbReference>
<dbReference type="InterPro" id="IPR001584">
    <property type="entry name" value="Integrase_cat-core"/>
</dbReference>
<proteinExistence type="predicted"/>
<keyword evidence="3" id="KW-0255">Endonuclease</keyword>
<dbReference type="AlphaFoldDB" id="A0A392QRK3"/>
<evidence type="ECO:0000256" key="2">
    <source>
        <dbReference type="ARBA" id="ARBA00022723"/>
    </source>
</evidence>
<accession>A0A392QRK3</accession>
<evidence type="ECO:0000313" key="12">
    <source>
        <dbReference type="Proteomes" id="UP000265520"/>
    </source>
</evidence>
<keyword evidence="5" id="KW-0460">Magnesium</keyword>
<dbReference type="Proteomes" id="UP000265520">
    <property type="component" value="Unassembled WGS sequence"/>
</dbReference>
<feature type="domain" description="Integrase catalytic" evidence="10">
    <location>
        <begin position="51"/>
        <end position="149"/>
    </location>
</feature>
<keyword evidence="8" id="KW-0548">Nucleotidyltransferase</keyword>
<dbReference type="Pfam" id="PF13976">
    <property type="entry name" value="gag_pre-integrs"/>
    <property type="match status" value="1"/>
</dbReference>
<dbReference type="InterPro" id="IPR025724">
    <property type="entry name" value="GAG-pre-integrase_dom"/>
</dbReference>
<evidence type="ECO:0000259" key="10">
    <source>
        <dbReference type="PROSITE" id="PS50994"/>
    </source>
</evidence>
<dbReference type="GO" id="GO:0015074">
    <property type="term" value="P:DNA integration"/>
    <property type="evidence" value="ECO:0007669"/>
    <property type="project" value="UniProtKB-KW"/>
</dbReference>
<dbReference type="GO" id="GO:0016787">
    <property type="term" value="F:hydrolase activity"/>
    <property type="evidence" value="ECO:0007669"/>
    <property type="project" value="UniProtKB-KW"/>
</dbReference>
<keyword evidence="4" id="KW-0378">Hydrolase</keyword>
<reference evidence="11 12" key="1">
    <citation type="journal article" date="2018" name="Front. Plant Sci.">
        <title>Red Clover (Trifolium pratense) and Zigzag Clover (T. medium) - A Picture of Genomic Similarities and Differences.</title>
        <authorList>
            <person name="Dluhosova J."/>
            <person name="Istvanek J."/>
            <person name="Nedelnik J."/>
            <person name="Repkova J."/>
        </authorList>
    </citation>
    <scope>NUCLEOTIDE SEQUENCE [LARGE SCALE GENOMIC DNA]</scope>
    <source>
        <strain evidence="12">cv. 10/8</strain>
        <tissue evidence="11">Leaf</tissue>
    </source>
</reference>
<keyword evidence="7" id="KW-0695">RNA-directed DNA polymerase</keyword>
<protein>
    <submittedName>
        <fullName evidence="11">Retrovirus-related pol polyprotein from transposon tnt 1-94</fullName>
    </submittedName>
</protein>
<dbReference type="GO" id="GO:0006310">
    <property type="term" value="P:DNA recombination"/>
    <property type="evidence" value="ECO:0007669"/>
    <property type="project" value="UniProtKB-KW"/>
</dbReference>
<organism evidence="11 12">
    <name type="scientific">Trifolium medium</name>
    <dbReference type="NCBI Taxonomy" id="97028"/>
    <lineage>
        <taxon>Eukaryota</taxon>
        <taxon>Viridiplantae</taxon>
        <taxon>Streptophyta</taxon>
        <taxon>Embryophyta</taxon>
        <taxon>Tracheophyta</taxon>
        <taxon>Spermatophyta</taxon>
        <taxon>Magnoliopsida</taxon>
        <taxon>eudicotyledons</taxon>
        <taxon>Gunneridae</taxon>
        <taxon>Pentapetalae</taxon>
        <taxon>rosids</taxon>
        <taxon>fabids</taxon>
        <taxon>Fabales</taxon>
        <taxon>Fabaceae</taxon>
        <taxon>Papilionoideae</taxon>
        <taxon>50 kb inversion clade</taxon>
        <taxon>NPAAA clade</taxon>
        <taxon>Hologalegina</taxon>
        <taxon>IRL clade</taxon>
        <taxon>Trifolieae</taxon>
        <taxon>Trifolium</taxon>
    </lineage>
</organism>
<dbReference type="GO" id="GO:0003887">
    <property type="term" value="F:DNA-directed DNA polymerase activity"/>
    <property type="evidence" value="ECO:0007669"/>
    <property type="project" value="UniProtKB-KW"/>
</dbReference>
<dbReference type="Pfam" id="PF00665">
    <property type="entry name" value="rve"/>
    <property type="match status" value="1"/>
</dbReference>
<evidence type="ECO:0000256" key="4">
    <source>
        <dbReference type="ARBA" id="ARBA00022801"/>
    </source>
</evidence>
<evidence type="ECO:0000256" key="5">
    <source>
        <dbReference type="ARBA" id="ARBA00022842"/>
    </source>
</evidence>
<name>A0A392QRK3_9FABA</name>
<evidence type="ECO:0000256" key="9">
    <source>
        <dbReference type="ARBA" id="ARBA00023172"/>
    </source>
</evidence>
<dbReference type="PANTHER" id="PTHR42648:SF11">
    <property type="entry name" value="TRANSPOSON TY4-P GAG-POL POLYPROTEIN"/>
    <property type="match status" value="1"/>
</dbReference>
<evidence type="ECO:0000256" key="8">
    <source>
        <dbReference type="ARBA" id="ARBA00022932"/>
    </source>
</evidence>
<keyword evidence="9" id="KW-0233">DNA recombination</keyword>
<keyword evidence="12" id="KW-1185">Reference proteome</keyword>
<sequence length="149" mass="17202">MPLAQVWHSRYGHLSYSGLKTLLEHDMVKGLPSFKPPTELCEHCLKGKHQRDPFPRQSNWRASQLLQLIHSDICGPINPASNGNKRYILTFIDDLSRKVWVYFLMEKGETLGVFKEFKALVEKQVGVPIQILRTDRGGEYLSKEFAEFQ</sequence>
<evidence type="ECO:0000256" key="3">
    <source>
        <dbReference type="ARBA" id="ARBA00022759"/>
    </source>
</evidence>
<comment type="caution">
    <text evidence="11">The sequence shown here is derived from an EMBL/GenBank/DDBJ whole genome shotgun (WGS) entry which is preliminary data.</text>
</comment>
<dbReference type="EMBL" id="LXQA010154284">
    <property type="protein sequence ID" value="MCI26599.1"/>
    <property type="molecule type" value="Genomic_DNA"/>
</dbReference>
<dbReference type="InterPro" id="IPR036397">
    <property type="entry name" value="RNaseH_sf"/>
</dbReference>
<dbReference type="InterPro" id="IPR012337">
    <property type="entry name" value="RNaseH-like_sf"/>
</dbReference>
<dbReference type="GO" id="GO:0046872">
    <property type="term" value="F:metal ion binding"/>
    <property type="evidence" value="ECO:0007669"/>
    <property type="project" value="UniProtKB-KW"/>
</dbReference>
<evidence type="ECO:0000256" key="7">
    <source>
        <dbReference type="ARBA" id="ARBA00022918"/>
    </source>
</evidence>
<keyword evidence="8" id="KW-0239">DNA-directed DNA polymerase</keyword>
<dbReference type="GO" id="GO:0003964">
    <property type="term" value="F:RNA-directed DNA polymerase activity"/>
    <property type="evidence" value="ECO:0007669"/>
    <property type="project" value="UniProtKB-KW"/>
</dbReference>
<evidence type="ECO:0000256" key="6">
    <source>
        <dbReference type="ARBA" id="ARBA00022908"/>
    </source>
</evidence>
<dbReference type="PANTHER" id="PTHR42648">
    <property type="entry name" value="TRANSPOSASE, PUTATIVE-RELATED"/>
    <property type="match status" value="1"/>
</dbReference>
<keyword evidence="1" id="KW-0540">Nuclease</keyword>
<dbReference type="GO" id="GO:0003676">
    <property type="term" value="F:nucleic acid binding"/>
    <property type="evidence" value="ECO:0007669"/>
    <property type="project" value="InterPro"/>
</dbReference>
<keyword evidence="2" id="KW-0479">Metal-binding</keyword>